<gene>
    <name evidence="2" type="ORF">JFL75_16820</name>
</gene>
<accession>A0A7T7XLP2</accession>
<organism evidence="2 3">
    <name type="scientific">Breznakiella homolactica</name>
    <dbReference type="NCBI Taxonomy" id="2798577"/>
    <lineage>
        <taxon>Bacteria</taxon>
        <taxon>Pseudomonadati</taxon>
        <taxon>Spirochaetota</taxon>
        <taxon>Spirochaetia</taxon>
        <taxon>Spirochaetales</taxon>
        <taxon>Breznakiellaceae</taxon>
        <taxon>Breznakiella</taxon>
    </lineage>
</organism>
<name>A0A7T7XLP2_9SPIR</name>
<dbReference type="RefSeq" id="WP_215625883.1">
    <property type="nucleotide sequence ID" value="NZ_CP067089.2"/>
</dbReference>
<dbReference type="Proteomes" id="UP000595917">
    <property type="component" value="Chromosome"/>
</dbReference>
<feature type="transmembrane region" description="Helical" evidence="1">
    <location>
        <begin position="12"/>
        <end position="33"/>
    </location>
</feature>
<keyword evidence="3" id="KW-1185">Reference proteome</keyword>
<dbReference type="InterPro" id="IPR024529">
    <property type="entry name" value="ECF_trnsprt_substrate-spec"/>
</dbReference>
<keyword evidence="1" id="KW-0812">Transmembrane</keyword>
<dbReference type="KEGG" id="bhc:JFL75_16820"/>
<keyword evidence="1" id="KW-0472">Membrane</keyword>
<protein>
    <submittedName>
        <fullName evidence="2">ECF transporter S component</fullName>
    </submittedName>
</protein>
<keyword evidence="1" id="KW-1133">Transmembrane helix</keyword>
<feature type="transmembrane region" description="Helical" evidence="1">
    <location>
        <begin position="45"/>
        <end position="70"/>
    </location>
</feature>
<feature type="transmembrane region" description="Helical" evidence="1">
    <location>
        <begin position="126"/>
        <end position="159"/>
    </location>
</feature>
<dbReference type="Pfam" id="PF12822">
    <property type="entry name" value="ECF_trnsprt"/>
    <property type="match status" value="1"/>
</dbReference>
<evidence type="ECO:0000313" key="2">
    <source>
        <dbReference type="EMBL" id="QQO08577.1"/>
    </source>
</evidence>
<dbReference type="GO" id="GO:0022857">
    <property type="term" value="F:transmembrane transporter activity"/>
    <property type="evidence" value="ECO:0007669"/>
    <property type="project" value="InterPro"/>
</dbReference>
<sequence>MASSRVRKIATAGVLSAVIIVLGITRLGFIPWFSGASVTIMHIPVIIGAILEGPVVGAFIGLLFGVFSLIQAATAPLGVMDVAFVNPLISVLPRLFIGPVAWLLYRAISGGKKRGAAPGQENAQPWIVLESVAIAVAAVAGTLVNTALVLSGLGFFGFFPWPLVLAAALANGPAEAAVAAVITIAIVLAWKRIPGRIGRSKLSREASAPPETKSGGTS</sequence>
<feature type="transmembrane region" description="Helical" evidence="1">
    <location>
        <begin position="165"/>
        <end position="190"/>
    </location>
</feature>
<evidence type="ECO:0000256" key="1">
    <source>
        <dbReference type="SAM" id="Phobius"/>
    </source>
</evidence>
<evidence type="ECO:0000313" key="3">
    <source>
        <dbReference type="Proteomes" id="UP000595917"/>
    </source>
</evidence>
<dbReference type="EMBL" id="CP067089">
    <property type="protein sequence ID" value="QQO08577.1"/>
    <property type="molecule type" value="Genomic_DNA"/>
</dbReference>
<reference evidence="2" key="1">
    <citation type="submission" date="2021-01" db="EMBL/GenBank/DDBJ databases">
        <title>Description of Breznakiella homolactica.</title>
        <authorList>
            <person name="Song Y."/>
            <person name="Brune A."/>
        </authorList>
    </citation>
    <scope>NUCLEOTIDE SEQUENCE</scope>
    <source>
        <strain evidence="2">RmG30</strain>
    </source>
</reference>
<feature type="transmembrane region" description="Helical" evidence="1">
    <location>
        <begin position="82"/>
        <end position="105"/>
    </location>
</feature>
<dbReference type="Gene3D" id="1.10.1760.20">
    <property type="match status" value="1"/>
</dbReference>
<proteinExistence type="predicted"/>
<dbReference type="AlphaFoldDB" id="A0A7T7XLP2"/>